<dbReference type="PANTHER" id="PTHR30222">
    <property type="entry name" value="SPERMIDINE/PUTRESCINE-BINDING PERIPLASMIC PROTEIN"/>
    <property type="match status" value="1"/>
</dbReference>
<reference evidence="9" key="2">
    <citation type="submission" date="2014-05" db="EMBL/GenBank/DDBJ databases">
        <title>Draft genome sequence of Virgibacillus massiliensis Vm-5.</title>
        <authorList>
            <person name="Khelaifia S."/>
            <person name="Croce O."/>
            <person name="Lagier J.C."/>
            <person name="Raoult D."/>
        </authorList>
    </citation>
    <scope>NUCLEOTIDE SEQUENCE [LARGE SCALE GENOMIC DNA]</scope>
    <source>
        <strain evidence="9">Vm-5</strain>
    </source>
</reference>
<dbReference type="PRINTS" id="PR00909">
    <property type="entry name" value="SPERMDNBNDNG"/>
</dbReference>
<dbReference type="RefSeq" id="WP_021289528.1">
    <property type="nucleotide sequence ID" value="NZ_BNER01000001.1"/>
</dbReference>
<dbReference type="GO" id="GO:0015846">
    <property type="term" value="P:polyamine transport"/>
    <property type="evidence" value="ECO:0007669"/>
    <property type="project" value="InterPro"/>
</dbReference>
<dbReference type="AlphaFoldDB" id="A0A024Q8H4"/>
<dbReference type="CDD" id="cd13590">
    <property type="entry name" value="PBP2_PotD_PotF_like"/>
    <property type="match status" value="1"/>
</dbReference>
<evidence type="ECO:0000256" key="3">
    <source>
        <dbReference type="ARBA" id="ARBA00022729"/>
    </source>
</evidence>
<dbReference type="SUPFAM" id="SSF53850">
    <property type="entry name" value="Periplasmic binding protein-like II"/>
    <property type="match status" value="1"/>
</dbReference>
<evidence type="ECO:0000256" key="6">
    <source>
        <dbReference type="SAM" id="MobiDB-lite"/>
    </source>
</evidence>
<feature type="signal peptide" evidence="7">
    <location>
        <begin position="1"/>
        <end position="21"/>
    </location>
</feature>
<sequence precursor="true">MKHLRLAVGLVFFLVLLTACSDSNDDTTKAKQNNSSGEQALSEELYFFNWGENIDPEILKDFEKEYGVKVVYDTYSSNQEMITKLSSGTVAYDIVVPTDYFVQQMIQEGMLQELNLENIPNLENIEEEFRDPSFDPGNKYSVPYLYGSIGIVYNKEKVETPTSWDDLWNPKYKNHVTIQETPREGISMALQKHYYDINQPTEETLSEAKKSLLKIKQNILAYDSTPAGKLVNEEVWISQVYSDQAGTAMEENNNLDYVLPEEGGMLWMDNFVIPKTSKNKYTAEVFINYMLEAEVSKKLTDAIPSSNPNAAAKDLMSEEEKSNHASYPEIPEKAVFFEYLEPDELAKMNQLYKNIKVE</sequence>
<dbReference type="STRING" id="1462526.BN990_00843"/>
<dbReference type="PANTHER" id="PTHR30222:SF17">
    <property type="entry name" value="SPERMIDINE_PUTRESCINE-BINDING PERIPLASMIC PROTEIN"/>
    <property type="match status" value="1"/>
</dbReference>
<evidence type="ECO:0000313" key="9">
    <source>
        <dbReference type="Proteomes" id="UP000028875"/>
    </source>
</evidence>
<gene>
    <name evidence="8" type="primary">potD_2</name>
    <name evidence="8" type="ORF">BN990_00843</name>
</gene>
<evidence type="ECO:0000256" key="7">
    <source>
        <dbReference type="SAM" id="SignalP"/>
    </source>
</evidence>
<feature type="region of interest" description="Disordered" evidence="6">
    <location>
        <begin position="307"/>
        <end position="326"/>
    </location>
</feature>
<evidence type="ECO:0000256" key="5">
    <source>
        <dbReference type="PIRSR" id="PIRSR019574-1"/>
    </source>
</evidence>
<comment type="caution">
    <text evidence="8">The sequence shown here is derived from an EMBL/GenBank/DDBJ whole genome shotgun (WGS) entry which is preliminary data.</text>
</comment>
<dbReference type="Pfam" id="PF13416">
    <property type="entry name" value="SBP_bac_8"/>
    <property type="match status" value="1"/>
</dbReference>
<keyword evidence="2" id="KW-0813">Transport</keyword>
<accession>A0A024Q8H4</accession>
<dbReference type="Gene3D" id="3.40.190.10">
    <property type="entry name" value="Periplasmic binding protein-like II"/>
    <property type="match status" value="2"/>
</dbReference>
<evidence type="ECO:0000256" key="1">
    <source>
        <dbReference type="ARBA" id="ARBA00004418"/>
    </source>
</evidence>
<dbReference type="InterPro" id="IPR001188">
    <property type="entry name" value="Sperm_putr-bd"/>
</dbReference>
<dbReference type="eggNOG" id="COG0687">
    <property type="taxonomic scope" value="Bacteria"/>
</dbReference>
<proteinExistence type="predicted"/>
<evidence type="ECO:0000313" key="8">
    <source>
        <dbReference type="EMBL" id="CDQ38572.1"/>
    </source>
</evidence>
<name>A0A024Q8H4_9BACI</name>
<dbReference type="GO" id="GO:0019808">
    <property type="term" value="F:polyamine binding"/>
    <property type="evidence" value="ECO:0007669"/>
    <property type="project" value="InterPro"/>
</dbReference>
<organism evidence="8 9">
    <name type="scientific">Virgibacillus massiliensis</name>
    <dbReference type="NCBI Taxonomy" id="1462526"/>
    <lineage>
        <taxon>Bacteria</taxon>
        <taxon>Bacillati</taxon>
        <taxon>Bacillota</taxon>
        <taxon>Bacilli</taxon>
        <taxon>Bacillales</taxon>
        <taxon>Bacillaceae</taxon>
        <taxon>Virgibacillus</taxon>
    </lineage>
</organism>
<dbReference type="OrthoDB" id="9769319at2"/>
<reference evidence="8 9" key="1">
    <citation type="submission" date="2014-03" db="EMBL/GenBank/DDBJ databases">
        <authorList>
            <person name="Urmite Genomes U."/>
        </authorList>
    </citation>
    <scope>NUCLEOTIDE SEQUENCE [LARGE SCALE GENOMIC DNA]</scope>
    <source>
        <strain evidence="8 9">Vm-5</strain>
    </source>
</reference>
<comment type="subcellular location">
    <subcellularLocation>
        <location evidence="1">Periplasm</location>
    </subcellularLocation>
</comment>
<keyword evidence="3 7" id="KW-0732">Signal</keyword>
<evidence type="ECO:0000256" key="4">
    <source>
        <dbReference type="ARBA" id="ARBA00022764"/>
    </source>
</evidence>
<keyword evidence="4" id="KW-0574">Periplasm</keyword>
<feature type="binding site" evidence="5">
    <location>
        <position position="100"/>
    </location>
    <ligand>
        <name>spermidine</name>
        <dbReference type="ChEBI" id="CHEBI:57834"/>
    </ligand>
</feature>
<dbReference type="PIRSF" id="PIRSF019574">
    <property type="entry name" value="Periplasmic_polyamine_BP"/>
    <property type="match status" value="1"/>
</dbReference>
<feature type="chain" id="PRO_5001532756" evidence="7">
    <location>
        <begin position="22"/>
        <end position="358"/>
    </location>
</feature>
<keyword evidence="9" id="KW-1185">Reference proteome</keyword>
<dbReference type="PROSITE" id="PS51257">
    <property type="entry name" value="PROKAR_LIPOPROTEIN"/>
    <property type="match status" value="1"/>
</dbReference>
<feature type="binding site" evidence="5">
    <location>
        <position position="52"/>
    </location>
    <ligand>
        <name>spermidine</name>
        <dbReference type="ChEBI" id="CHEBI:57834"/>
    </ligand>
</feature>
<dbReference type="Proteomes" id="UP000028875">
    <property type="component" value="Unassembled WGS sequence"/>
</dbReference>
<dbReference type="InterPro" id="IPR006059">
    <property type="entry name" value="SBP"/>
</dbReference>
<protein>
    <submittedName>
        <fullName evidence="8">Spermidine/putrescine-binding periplasmic protein</fullName>
    </submittedName>
</protein>
<dbReference type="EMBL" id="CCDP010000001">
    <property type="protein sequence ID" value="CDQ38572.1"/>
    <property type="molecule type" value="Genomic_DNA"/>
</dbReference>
<evidence type="ECO:0000256" key="2">
    <source>
        <dbReference type="ARBA" id="ARBA00022448"/>
    </source>
</evidence>
<dbReference type="GO" id="GO:0042597">
    <property type="term" value="C:periplasmic space"/>
    <property type="evidence" value="ECO:0007669"/>
    <property type="project" value="UniProtKB-SubCell"/>
</dbReference>